<dbReference type="AlphaFoldDB" id="A0A919CSH2"/>
<feature type="domain" description="Tryptophan synthase beta chain-like PALP" evidence="4">
    <location>
        <begin position="24"/>
        <end position="306"/>
    </location>
</feature>
<evidence type="ECO:0000313" key="6">
    <source>
        <dbReference type="Proteomes" id="UP000630353"/>
    </source>
</evidence>
<organism evidence="5 6">
    <name type="scientific">Thalassobaculum fulvum</name>
    <dbReference type="NCBI Taxonomy" id="1633335"/>
    <lineage>
        <taxon>Bacteria</taxon>
        <taxon>Pseudomonadati</taxon>
        <taxon>Pseudomonadota</taxon>
        <taxon>Alphaproteobacteria</taxon>
        <taxon>Rhodospirillales</taxon>
        <taxon>Thalassobaculaceae</taxon>
        <taxon>Thalassobaculum</taxon>
    </lineage>
</organism>
<evidence type="ECO:0000256" key="3">
    <source>
        <dbReference type="ARBA" id="ARBA00023239"/>
    </source>
</evidence>
<dbReference type="GO" id="GO:0006565">
    <property type="term" value="P:L-serine catabolic process"/>
    <property type="evidence" value="ECO:0007669"/>
    <property type="project" value="TreeGrafter"/>
</dbReference>
<evidence type="ECO:0000256" key="2">
    <source>
        <dbReference type="ARBA" id="ARBA00022898"/>
    </source>
</evidence>
<protein>
    <submittedName>
        <fullName evidence="5">Serine/threonine dehydratase</fullName>
    </submittedName>
</protein>
<reference evidence="5" key="2">
    <citation type="submission" date="2020-09" db="EMBL/GenBank/DDBJ databases">
        <authorList>
            <person name="Sun Q."/>
            <person name="Kim S."/>
        </authorList>
    </citation>
    <scope>NUCLEOTIDE SEQUENCE</scope>
    <source>
        <strain evidence="5">KCTC 42651</strain>
    </source>
</reference>
<evidence type="ECO:0000313" key="5">
    <source>
        <dbReference type="EMBL" id="GHD63448.1"/>
    </source>
</evidence>
<sequence>MTEAIGLTELERAAEVVHAVMPATPQYRWPLLCERAGCEVWVKHENQTPAGAFKIRGGIVYMDELRRAQPAVTGVIAATRGNHGQSVAFAATRAGLTATVVVPEGNSVEKNAAMRAFGAELIVHGHDFQESLEHAIALAEERRLHMVQSFDAKLVAGVGSYGLELFRGVPDLDAVYVPVGLGSGICGVMAARDAVGSKAEVIGVVAANAPAYALSFEAGKPVSTNTADTMADGVACRVPVQGALDAILKGASGVVRVTEDEIKAAMRHYFTDTHNVAEGAGAAPLAALLKERDRWRGRKVGLVLSGGNVDRTVYQAVLQEADSGATN</sequence>
<comment type="cofactor">
    <cofactor evidence="1">
        <name>pyridoxal 5'-phosphate</name>
        <dbReference type="ChEBI" id="CHEBI:597326"/>
    </cofactor>
</comment>
<dbReference type="EMBL" id="BMZS01000016">
    <property type="protein sequence ID" value="GHD63448.1"/>
    <property type="molecule type" value="Genomic_DNA"/>
</dbReference>
<dbReference type="InterPro" id="IPR001926">
    <property type="entry name" value="TrpB-like_PALP"/>
</dbReference>
<evidence type="ECO:0000259" key="4">
    <source>
        <dbReference type="Pfam" id="PF00291"/>
    </source>
</evidence>
<dbReference type="InterPro" id="IPR036052">
    <property type="entry name" value="TrpB-like_PALP_sf"/>
</dbReference>
<dbReference type="Pfam" id="PF00291">
    <property type="entry name" value="PALP"/>
    <property type="match status" value="1"/>
</dbReference>
<dbReference type="NCBIfam" id="NF004771">
    <property type="entry name" value="PRK06110.1"/>
    <property type="match status" value="1"/>
</dbReference>
<dbReference type="GO" id="GO:0009097">
    <property type="term" value="P:isoleucine biosynthetic process"/>
    <property type="evidence" value="ECO:0007669"/>
    <property type="project" value="TreeGrafter"/>
</dbReference>
<dbReference type="SUPFAM" id="SSF53686">
    <property type="entry name" value="Tryptophan synthase beta subunit-like PLP-dependent enzymes"/>
    <property type="match status" value="1"/>
</dbReference>
<reference evidence="5" key="1">
    <citation type="journal article" date="2014" name="Int. J. Syst. Evol. Microbiol.">
        <title>Complete genome sequence of Corynebacterium casei LMG S-19264T (=DSM 44701T), isolated from a smear-ripened cheese.</title>
        <authorList>
            <consortium name="US DOE Joint Genome Institute (JGI-PGF)"/>
            <person name="Walter F."/>
            <person name="Albersmeier A."/>
            <person name="Kalinowski J."/>
            <person name="Ruckert C."/>
        </authorList>
    </citation>
    <scope>NUCLEOTIDE SEQUENCE</scope>
    <source>
        <strain evidence="5">KCTC 42651</strain>
    </source>
</reference>
<proteinExistence type="predicted"/>
<comment type="caution">
    <text evidence="5">The sequence shown here is derived from an EMBL/GenBank/DDBJ whole genome shotgun (WGS) entry which is preliminary data.</text>
</comment>
<dbReference type="Proteomes" id="UP000630353">
    <property type="component" value="Unassembled WGS sequence"/>
</dbReference>
<keyword evidence="3" id="KW-0456">Lyase</keyword>
<name>A0A919CSH2_9PROT</name>
<keyword evidence="2" id="KW-0663">Pyridoxal phosphate</keyword>
<dbReference type="GO" id="GO:0006567">
    <property type="term" value="P:L-threonine catabolic process"/>
    <property type="evidence" value="ECO:0007669"/>
    <property type="project" value="TreeGrafter"/>
</dbReference>
<dbReference type="CDD" id="cd01562">
    <property type="entry name" value="Thr-dehyd"/>
    <property type="match status" value="1"/>
</dbReference>
<dbReference type="GO" id="GO:0004794">
    <property type="term" value="F:threonine deaminase activity"/>
    <property type="evidence" value="ECO:0007669"/>
    <property type="project" value="TreeGrafter"/>
</dbReference>
<evidence type="ECO:0000256" key="1">
    <source>
        <dbReference type="ARBA" id="ARBA00001933"/>
    </source>
</evidence>
<dbReference type="PANTHER" id="PTHR48078:SF7">
    <property type="entry name" value="BLL6502 PROTEIN"/>
    <property type="match status" value="1"/>
</dbReference>
<accession>A0A919CSH2</accession>
<dbReference type="Gene3D" id="3.40.50.1100">
    <property type="match status" value="2"/>
</dbReference>
<dbReference type="GO" id="GO:0003941">
    <property type="term" value="F:L-serine ammonia-lyase activity"/>
    <property type="evidence" value="ECO:0007669"/>
    <property type="project" value="TreeGrafter"/>
</dbReference>
<dbReference type="InterPro" id="IPR050147">
    <property type="entry name" value="Ser/Thr_Dehydratase"/>
</dbReference>
<keyword evidence="6" id="KW-1185">Reference proteome</keyword>
<gene>
    <name evidence="5" type="ORF">GCM10017083_53720</name>
</gene>
<dbReference type="RefSeq" id="WP_189995578.1">
    <property type="nucleotide sequence ID" value="NZ_BMZS01000016.1"/>
</dbReference>
<dbReference type="PANTHER" id="PTHR48078">
    <property type="entry name" value="THREONINE DEHYDRATASE, MITOCHONDRIAL-RELATED"/>
    <property type="match status" value="1"/>
</dbReference>